<accession>A0A1E1K3G7</accession>
<evidence type="ECO:0000313" key="2">
    <source>
        <dbReference type="Proteomes" id="UP000178912"/>
    </source>
</evidence>
<name>A0A1E1K3G7_9HELO</name>
<dbReference type="Proteomes" id="UP000178912">
    <property type="component" value="Unassembled WGS sequence"/>
</dbReference>
<sequence>MGLRKRIDDFCGTDAEYIEYLETKVCQLTAIESPPSPARSVVREDAINNCDSDEYPITTLAFIEYDPQTDRVDLSSQSPAPKRQRIQPRWEREMDEMLRDFPDARKWASKREEVGLASSDSILKALDILIHGKESQTEAAPIEANSSIISDDRVLQLLNNFAVGTAALQINQTFTTQIYHFRVLVFVSLCCVALHQCVDISLVEEVMAKCVSASSAKNLSKLRSGAFWVNKMMSRLAAQGLDHRAYELFILSGRPIAQYGRFSHAKDGDSYFQARVPDSNPGTEIQSSLPFWIPFIIKTIVGDIFSLPAICTALGYGPDSQIHDYPRYLHNYHHRRLPLPRPIPNDAQGDESNYDGRVDTEVPTTDLYRTGMQALLDAAQRYAVEDLQPPLYDLEGIYWDMPEWPGMNNDILDTTQWSAQNFCNGH</sequence>
<evidence type="ECO:0000313" key="1">
    <source>
        <dbReference type="EMBL" id="CZS92542.1"/>
    </source>
</evidence>
<protein>
    <submittedName>
        <fullName evidence="1">Uncharacterized protein</fullName>
    </submittedName>
</protein>
<proteinExistence type="predicted"/>
<dbReference type="EMBL" id="FJUX01000012">
    <property type="protein sequence ID" value="CZS92542.1"/>
    <property type="molecule type" value="Genomic_DNA"/>
</dbReference>
<organism evidence="1 2">
    <name type="scientific">Rhynchosporium agropyri</name>
    <dbReference type="NCBI Taxonomy" id="914238"/>
    <lineage>
        <taxon>Eukaryota</taxon>
        <taxon>Fungi</taxon>
        <taxon>Dikarya</taxon>
        <taxon>Ascomycota</taxon>
        <taxon>Pezizomycotina</taxon>
        <taxon>Leotiomycetes</taxon>
        <taxon>Helotiales</taxon>
        <taxon>Ploettnerulaceae</taxon>
        <taxon>Rhynchosporium</taxon>
    </lineage>
</organism>
<dbReference type="OrthoDB" id="3882355at2759"/>
<gene>
    <name evidence="1" type="ORF">RAG0_03153</name>
</gene>
<reference evidence="2" key="1">
    <citation type="submission" date="2016-03" db="EMBL/GenBank/DDBJ databases">
        <authorList>
            <person name="Guldener U."/>
        </authorList>
    </citation>
    <scope>NUCLEOTIDE SEQUENCE [LARGE SCALE GENOMIC DNA]</scope>
    <source>
        <strain evidence="2">04CH-RAC-A.6.1</strain>
    </source>
</reference>
<keyword evidence="2" id="KW-1185">Reference proteome</keyword>
<dbReference type="AlphaFoldDB" id="A0A1E1K3G7"/>